<dbReference type="InterPro" id="IPR019238">
    <property type="entry name" value="AbiEi_2"/>
</dbReference>
<gene>
    <name evidence="1" type="ORF">SAMN04487966_106118</name>
</gene>
<keyword evidence="2" id="KW-1185">Reference proteome</keyword>
<name>A0A1I7MMU5_9MICC</name>
<sequence>MLRVSKVDSDDEWVWTALEVRSSDFRQREPTGRFWSAGTDDELSDRQSVLLFDAVPAALGGDLRDKGIQYLDRSGNCYLKAPGLLVAIEGRRATRAIRRTDSFSRTGGMLSPAGIAVVFCLLMDSNLVRRPLRDIADTAAVSLGSVQRVVQELVDNDYIGGSGRHRGDLRRVPELTQEWAIAYGDRLVPRLGVARAEPLHGTDLRHLGDVLRRSETCTVSGEIEAADIRSPQTLIAYTDDDGRSASRAARLRKDPRGPVLLRDRFWNENLLSLGSSAPPLLVAADLLSMTDPRLKNVGRTMIQRIMRAS</sequence>
<reference evidence="1 2" key="1">
    <citation type="submission" date="2016-10" db="EMBL/GenBank/DDBJ databases">
        <authorList>
            <person name="de Groot N.N."/>
        </authorList>
    </citation>
    <scope>NUCLEOTIDE SEQUENCE [LARGE SCALE GENOMIC DNA]</scope>
    <source>
        <strain evidence="1 2">CGMCC 1.7054</strain>
    </source>
</reference>
<proteinExistence type="predicted"/>
<evidence type="ECO:0000313" key="1">
    <source>
        <dbReference type="EMBL" id="SFV23237.1"/>
    </source>
</evidence>
<dbReference type="EMBL" id="FPCG01000006">
    <property type="protein sequence ID" value="SFV23237.1"/>
    <property type="molecule type" value="Genomic_DNA"/>
</dbReference>
<dbReference type="STRING" id="574650.SAMN04487966_106118"/>
<organism evidence="1 2">
    <name type="scientific">Micrococcus terreus</name>
    <dbReference type="NCBI Taxonomy" id="574650"/>
    <lineage>
        <taxon>Bacteria</taxon>
        <taxon>Bacillati</taxon>
        <taxon>Actinomycetota</taxon>
        <taxon>Actinomycetes</taxon>
        <taxon>Micrococcales</taxon>
        <taxon>Micrococcaceae</taxon>
        <taxon>Micrococcus</taxon>
    </lineage>
</organism>
<evidence type="ECO:0000313" key="2">
    <source>
        <dbReference type="Proteomes" id="UP000198881"/>
    </source>
</evidence>
<accession>A0A1I7MMU5</accession>
<dbReference type="Pfam" id="PF09952">
    <property type="entry name" value="AbiEi_2"/>
    <property type="match status" value="1"/>
</dbReference>
<dbReference type="AlphaFoldDB" id="A0A1I7MMU5"/>
<protein>
    <submittedName>
        <fullName evidence="1">Uncharacterized protein</fullName>
    </submittedName>
</protein>
<dbReference type="Proteomes" id="UP000198881">
    <property type="component" value="Unassembled WGS sequence"/>
</dbReference>